<dbReference type="PANTHER" id="PTHR24006:SF663">
    <property type="entry name" value="UBIQUITIN CARBOXYL-TERMINAL HYDROLASE 23"/>
    <property type="match status" value="1"/>
</dbReference>
<dbReference type="GO" id="GO:0005829">
    <property type="term" value="C:cytosol"/>
    <property type="evidence" value="ECO:0007669"/>
    <property type="project" value="TreeGrafter"/>
</dbReference>
<sequence length="941" mass="103397">MAEALEQKPSSEVFSIADKMSGSTSLFQRRIEFHPERRPYKGFSNGGDFHIETLNPSSGLNSGRAGFGAGQSGFGVRKAEGSEVLECGLDPELSFGITFRRIGAGLENLGNTCFLNSVLQCLTYTEPLAAYLQSGKHQNSFKGENVSKPLKLIDLMAEGVIPYETNYFSSGEDAHEYMVNLLESMHKCCLPSGVPSESPSAYEKSLVHKIFGGSLRSQVKCLQCSFCSNKFDPFLDLSLEIIKADSLHKALLNFTAAELLDGGEKHYQCQRCKQKVRARKQLTVHKPPYVLTIHLKRFRAHDPGQKIDKKVNFGPTLDLGPFVSDSHAGNLKYTLYGVLVHYGWSTHSGHYYCFVRTSSGMWYSLDDSRVVQVSERTVLEQKAYMLFYVRDRSNVVPRKPLNFSQKEIIKTNEYGIKTPAASNQPLKKSVQNGLTEVKPNGIASSVSVAQKDTSDVGPPRIPLSNGTLKRPVQNGITEVKPNGVASSVSVAKKDASDVDPPRITLSNGTLDQPKSEPSSTTSLLKNQSEKPLLPAKNPGQCLKTSVPQSNKDDACKLKSCSATIAAASTKDLNEKGSLTKKLCVSYVTSPNLVEIQSPAPAENIATDKTCLEDPASHEDNSKTVSHKEPIALPLEKIDSPKQKQSPSCEKVQVGSITNGNATDNTLDKAGYCSQNSVYDSSVKSSKQLPGANGSLHVEASDCKSHKRLKKKILRRQVVSMHFRSSLFLRATLALRKKKKYKRSKRKPLDTKNLSKELLLASNCFPSDFGPSTSEMTQTISTGSAPQKKEAKSEIEANGTVTKDGISSRGYSLKNVLDVEFEERIGQNGSVLNHSGFGSSINQLDDRRKNGSRGLEETVVARWDGMELPSKTLESHAVESISIGYVPDEWDEEYDRGKRKKVRQAKQDFGGQNPFQAIATKKTKLKAAKMERSRSGNQPFRI</sequence>
<evidence type="ECO:0000256" key="3">
    <source>
        <dbReference type="SAM" id="MobiDB-lite"/>
    </source>
</evidence>
<proteinExistence type="inferred from homology"/>
<feature type="compositionally biased region" description="Polar residues" evidence="3">
    <location>
        <begin position="504"/>
        <end position="526"/>
    </location>
</feature>
<dbReference type="GO" id="GO:0004843">
    <property type="term" value="F:cysteine-type deubiquitinase activity"/>
    <property type="evidence" value="ECO:0007669"/>
    <property type="project" value="UniProtKB-UniRule"/>
</dbReference>
<keyword evidence="2" id="KW-0645">Protease</keyword>
<keyword evidence="2" id="KW-0378">Hydrolase</keyword>
<feature type="region of interest" description="Disordered" evidence="3">
    <location>
        <begin position="447"/>
        <end position="475"/>
    </location>
</feature>
<dbReference type="InterPro" id="IPR001394">
    <property type="entry name" value="Peptidase_C19_UCH"/>
</dbReference>
<feature type="region of interest" description="Disordered" evidence="3">
    <location>
        <begin position="634"/>
        <end position="660"/>
    </location>
</feature>
<evidence type="ECO:0000256" key="2">
    <source>
        <dbReference type="RuleBase" id="RU366025"/>
    </source>
</evidence>
<dbReference type="Pfam" id="PF00443">
    <property type="entry name" value="UCH"/>
    <property type="match status" value="1"/>
</dbReference>
<feature type="region of interest" description="Disordered" evidence="3">
    <location>
        <begin position="770"/>
        <end position="800"/>
    </location>
</feature>
<name>A0AA88AP20_FICCA</name>
<dbReference type="InterPro" id="IPR038765">
    <property type="entry name" value="Papain-like_cys_pep_sf"/>
</dbReference>
<dbReference type="EMBL" id="BTGU01000067">
    <property type="protein sequence ID" value="GMN56987.1"/>
    <property type="molecule type" value="Genomic_DNA"/>
</dbReference>
<evidence type="ECO:0000259" key="4">
    <source>
        <dbReference type="PROSITE" id="PS50235"/>
    </source>
</evidence>
<dbReference type="SUPFAM" id="SSF54001">
    <property type="entry name" value="Cysteine proteinases"/>
    <property type="match status" value="1"/>
</dbReference>
<comment type="caution">
    <text evidence="5">The sequence shown here is derived from an EMBL/GenBank/DDBJ whole genome shotgun (WGS) entry which is preliminary data.</text>
</comment>
<dbReference type="PANTHER" id="PTHR24006">
    <property type="entry name" value="UBIQUITIN CARBOXYL-TERMINAL HYDROLASE"/>
    <property type="match status" value="1"/>
</dbReference>
<organism evidence="5 6">
    <name type="scientific">Ficus carica</name>
    <name type="common">Common fig</name>
    <dbReference type="NCBI Taxonomy" id="3494"/>
    <lineage>
        <taxon>Eukaryota</taxon>
        <taxon>Viridiplantae</taxon>
        <taxon>Streptophyta</taxon>
        <taxon>Embryophyta</taxon>
        <taxon>Tracheophyta</taxon>
        <taxon>Spermatophyta</taxon>
        <taxon>Magnoliopsida</taxon>
        <taxon>eudicotyledons</taxon>
        <taxon>Gunneridae</taxon>
        <taxon>Pentapetalae</taxon>
        <taxon>rosids</taxon>
        <taxon>fabids</taxon>
        <taxon>Rosales</taxon>
        <taxon>Moraceae</taxon>
        <taxon>Ficeae</taxon>
        <taxon>Ficus</taxon>
    </lineage>
</organism>
<reference evidence="5" key="1">
    <citation type="submission" date="2023-07" db="EMBL/GenBank/DDBJ databases">
        <title>draft genome sequence of fig (Ficus carica).</title>
        <authorList>
            <person name="Takahashi T."/>
            <person name="Nishimura K."/>
        </authorList>
    </citation>
    <scope>NUCLEOTIDE SEQUENCE</scope>
</reference>
<feature type="compositionally biased region" description="Polar residues" evidence="3">
    <location>
        <begin position="770"/>
        <end position="784"/>
    </location>
</feature>
<gene>
    <name evidence="5" type="ORF">TIFTF001_026096</name>
</gene>
<feature type="region of interest" description="Disordered" evidence="3">
    <location>
        <begin position="896"/>
        <end position="941"/>
    </location>
</feature>
<dbReference type="EC" id="3.4.19.12" evidence="2"/>
<dbReference type="GO" id="GO:0005634">
    <property type="term" value="C:nucleus"/>
    <property type="evidence" value="ECO:0007669"/>
    <property type="project" value="TreeGrafter"/>
</dbReference>
<dbReference type="GO" id="GO:0006508">
    <property type="term" value="P:proteolysis"/>
    <property type="evidence" value="ECO:0007669"/>
    <property type="project" value="UniProtKB-KW"/>
</dbReference>
<dbReference type="PROSITE" id="PS00972">
    <property type="entry name" value="USP_1"/>
    <property type="match status" value="1"/>
</dbReference>
<protein>
    <recommendedName>
        <fullName evidence="2">Ubiquitin carboxyl-terminal hydrolase</fullName>
        <ecNumber evidence="2">3.4.19.12</ecNumber>
    </recommendedName>
</protein>
<accession>A0AA88AP20</accession>
<keyword evidence="6" id="KW-1185">Reference proteome</keyword>
<dbReference type="InterPro" id="IPR050164">
    <property type="entry name" value="Peptidase_C19"/>
</dbReference>
<evidence type="ECO:0000313" key="5">
    <source>
        <dbReference type="EMBL" id="GMN56987.1"/>
    </source>
</evidence>
<feature type="region of interest" description="Disordered" evidence="3">
    <location>
        <begin position="487"/>
        <end position="553"/>
    </location>
</feature>
<dbReference type="Proteomes" id="UP001187192">
    <property type="component" value="Unassembled WGS sequence"/>
</dbReference>
<dbReference type="AlphaFoldDB" id="A0AA88AP20"/>
<feature type="domain" description="USP" evidence="4">
    <location>
        <begin position="104"/>
        <end position="391"/>
    </location>
</feature>
<evidence type="ECO:0000313" key="6">
    <source>
        <dbReference type="Proteomes" id="UP001187192"/>
    </source>
</evidence>
<comment type="catalytic activity">
    <reaction evidence="2">
        <text>Thiol-dependent hydrolysis of ester, thioester, amide, peptide and isopeptide bonds formed by the C-terminal Gly of ubiquitin (a 76-residue protein attached to proteins as an intracellular targeting signal).</text>
        <dbReference type="EC" id="3.4.19.12"/>
    </reaction>
</comment>
<dbReference type="InterPro" id="IPR028889">
    <property type="entry name" value="USP"/>
</dbReference>
<dbReference type="PROSITE" id="PS00973">
    <property type="entry name" value="USP_2"/>
    <property type="match status" value="1"/>
</dbReference>
<comment type="similarity">
    <text evidence="1 2">Belongs to the peptidase C19 family.</text>
</comment>
<dbReference type="PROSITE" id="PS50235">
    <property type="entry name" value="USP_3"/>
    <property type="match status" value="1"/>
</dbReference>
<dbReference type="InterPro" id="IPR018200">
    <property type="entry name" value="USP_CS"/>
</dbReference>
<keyword evidence="2" id="KW-0833">Ubl conjugation pathway</keyword>
<evidence type="ECO:0000256" key="1">
    <source>
        <dbReference type="ARBA" id="ARBA00009085"/>
    </source>
</evidence>
<feature type="compositionally biased region" description="Basic and acidic residues" evidence="3">
    <location>
        <begin position="491"/>
        <end position="500"/>
    </location>
</feature>
<keyword evidence="2" id="KW-0788">Thiol protease</keyword>
<comment type="function">
    <text evidence="2">Recognizes and hydrolyzes the peptide bond at the C-terminal Gly of ubiquitin. Involved in the processing of poly-ubiquitin precursors as well as that of ubiquitinated proteins.</text>
</comment>
<dbReference type="Gene3D" id="3.90.70.10">
    <property type="entry name" value="Cysteine proteinases"/>
    <property type="match status" value="1"/>
</dbReference>
<dbReference type="GO" id="GO:0016579">
    <property type="term" value="P:protein deubiquitination"/>
    <property type="evidence" value="ECO:0007669"/>
    <property type="project" value="InterPro"/>
</dbReference>
<dbReference type="CDD" id="cd02661">
    <property type="entry name" value="Peptidase_C19E"/>
    <property type="match status" value="1"/>
</dbReference>